<reference evidence="2 4" key="1">
    <citation type="journal article" date="2011" name="Nature">
        <title>The Medicago genome provides insight into the evolution of rhizobial symbioses.</title>
        <authorList>
            <person name="Young N.D."/>
            <person name="Debelle F."/>
            <person name="Oldroyd G.E."/>
            <person name="Geurts R."/>
            <person name="Cannon S.B."/>
            <person name="Udvardi M.K."/>
            <person name="Benedito V.A."/>
            <person name="Mayer K.F."/>
            <person name="Gouzy J."/>
            <person name="Schoof H."/>
            <person name="Van de Peer Y."/>
            <person name="Proost S."/>
            <person name="Cook D.R."/>
            <person name="Meyers B.C."/>
            <person name="Spannagl M."/>
            <person name="Cheung F."/>
            <person name="De Mita S."/>
            <person name="Krishnakumar V."/>
            <person name="Gundlach H."/>
            <person name="Zhou S."/>
            <person name="Mudge J."/>
            <person name="Bharti A.K."/>
            <person name="Murray J.D."/>
            <person name="Naoumkina M.A."/>
            <person name="Rosen B."/>
            <person name="Silverstein K.A."/>
            <person name="Tang H."/>
            <person name="Rombauts S."/>
            <person name="Zhao P.X."/>
            <person name="Zhou P."/>
            <person name="Barbe V."/>
            <person name="Bardou P."/>
            <person name="Bechner M."/>
            <person name="Bellec A."/>
            <person name="Berger A."/>
            <person name="Berges H."/>
            <person name="Bidwell S."/>
            <person name="Bisseling T."/>
            <person name="Choisne N."/>
            <person name="Couloux A."/>
            <person name="Denny R."/>
            <person name="Deshpande S."/>
            <person name="Dai X."/>
            <person name="Doyle J.J."/>
            <person name="Dudez A.M."/>
            <person name="Farmer A.D."/>
            <person name="Fouteau S."/>
            <person name="Franken C."/>
            <person name="Gibelin C."/>
            <person name="Gish J."/>
            <person name="Goldstein S."/>
            <person name="Gonzalez A.J."/>
            <person name="Green P.J."/>
            <person name="Hallab A."/>
            <person name="Hartog M."/>
            <person name="Hua A."/>
            <person name="Humphray S.J."/>
            <person name="Jeong D.H."/>
            <person name="Jing Y."/>
            <person name="Jocker A."/>
            <person name="Kenton S.M."/>
            <person name="Kim D.J."/>
            <person name="Klee K."/>
            <person name="Lai H."/>
            <person name="Lang C."/>
            <person name="Lin S."/>
            <person name="Macmil S.L."/>
            <person name="Magdelenat G."/>
            <person name="Matthews L."/>
            <person name="McCorrison J."/>
            <person name="Monaghan E.L."/>
            <person name="Mun J.H."/>
            <person name="Najar F.Z."/>
            <person name="Nicholson C."/>
            <person name="Noirot C."/>
            <person name="O'Bleness M."/>
            <person name="Paule C.R."/>
            <person name="Poulain J."/>
            <person name="Prion F."/>
            <person name="Qin B."/>
            <person name="Qu C."/>
            <person name="Retzel E.F."/>
            <person name="Riddle C."/>
            <person name="Sallet E."/>
            <person name="Samain S."/>
            <person name="Samson N."/>
            <person name="Sanders I."/>
            <person name="Saurat O."/>
            <person name="Scarpelli C."/>
            <person name="Schiex T."/>
            <person name="Segurens B."/>
            <person name="Severin A.J."/>
            <person name="Sherrier D.J."/>
            <person name="Shi R."/>
            <person name="Sims S."/>
            <person name="Singer S.R."/>
            <person name="Sinharoy S."/>
            <person name="Sterck L."/>
            <person name="Viollet A."/>
            <person name="Wang B.B."/>
            <person name="Wang K."/>
            <person name="Wang M."/>
            <person name="Wang X."/>
            <person name="Warfsmann J."/>
            <person name="Weissenbach J."/>
            <person name="White D.D."/>
            <person name="White J.D."/>
            <person name="Wiley G.B."/>
            <person name="Wincker P."/>
            <person name="Xing Y."/>
            <person name="Yang L."/>
            <person name="Yao Z."/>
            <person name="Ying F."/>
            <person name="Zhai J."/>
            <person name="Zhou L."/>
            <person name="Zuber A."/>
            <person name="Denarie J."/>
            <person name="Dixon R.A."/>
            <person name="May G.D."/>
            <person name="Schwartz D.C."/>
            <person name="Rogers J."/>
            <person name="Quetier F."/>
            <person name="Town C.D."/>
            <person name="Roe B.A."/>
        </authorList>
    </citation>
    <scope>NUCLEOTIDE SEQUENCE [LARGE SCALE GENOMIC DNA]</scope>
    <source>
        <strain evidence="2">A17</strain>
        <strain evidence="3 4">cv. Jemalong A17</strain>
    </source>
</reference>
<keyword evidence="1 2" id="KW-0812">Transmembrane</keyword>
<keyword evidence="4" id="KW-1185">Reference proteome</keyword>
<evidence type="ECO:0000256" key="1">
    <source>
        <dbReference type="SAM" id="Phobius"/>
    </source>
</evidence>
<dbReference type="EMBL" id="CM001222">
    <property type="protein sequence ID" value="KEH26580.1"/>
    <property type="molecule type" value="Genomic_DNA"/>
</dbReference>
<feature type="transmembrane region" description="Helical" evidence="1">
    <location>
        <begin position="21"/>
        <end position="38"/>
    </location>
</feature>
<keyword evidence="1" id="KW-1133">Transmembrane helix</keyword>
<keyword evidence="1" id="KW-0472">Membrane</keyword>
<dbReference type="AlphaFoldDB" id="A0A072UL61"/>
<name>A0A072UL61_MEDTR</name>
<accession>A0A072UL61</accession>
<reference evidence="2 4" key="2">
    <citation type="journal article" date="2014" name="BMC Genomics">
        <title>An improved genome release (version Mt4.0) for the model legume Medicago truncatula.</title>
        <authorList>
            <person name="Tang H."/>
            <person name="Krishnakumar V."/>
            <person name="Bidwell S."/>
            <person name="Rosen B."/>
            <person name="Chan A."/>
            <person name="Zhou S."/>
            <person name="Gentzbittel L."/>
            <person name="Childs K.L."/>
            <person name="Yandell M."/>
            <person name="Gundlach H."/>
            <person name="Mayer K.F."/>
            <person name="Schwartz D.C."/>
            <person name="Town C.D."/>
        </authorList>
    </citation>
    <scope>GENOME REANNOTATION</scope>
    <source>
        <strain evidence="2">A17</strain>
        <strain evidence="3 4">cv. Jemalong A17</strain>
    </source>
</reference>
<proteinExistence type="predicted"/>
<gene>
    <name evidence="2" type="ordered locus">MTR_6g465210</name>
</gene>
<reference evidence="3" key="3">
    <citation type="submission" date="2015-04" db="UniProtKB">
        <authorList>
            <consortium name="EnsemblPlants"/>
        </authorList>
    </citation>
    <scope>IDENTIFICATION</scope>
    <source>
        <strain evidence="3">cv. Jemalong A17</strain>
    </source>
</reference>
<evidence type="ECO:0000313" key="2">
    <source>
        <dbReference type="EMBL" id="KEH26580.1"/>
    </source>
</evidence>
<evidence type="ECO:0000313" key="3">
    <source>
        <dbReference type="EnsemblPlants" id="KEH26580"/>
    </source>
</evidence>
<evidence type="ECO:0000313" key="4">
    <source>
        <dbReference type="Proteomes" id="UP000002051"/>
    </source>
</evidence>
<dbReference type="Proteomes" id="UP000002051">
    <property type="component" value="Chromosome 6"/>
</dbReference>
<protein>
    <submittedName>
        <fullName evidence="2">Transmembrane protein, putative</fullName>
    </submittedName>
</protein>
<dbReference type="EnsemblPlants" id="KEH26580">
    <property type="protein sequence ID" value="KEH26580"/>
    <property type="gene ID" value="MTR_6g465210"/>
</dbReference>
<organism evidence="2 4">
    <name type="scientific">Medicago truncatula</name>
    <name type="common">Barrel medic</name>
    <name type="synonym">Medicago tribuloides</name>
    <dbReference type="NCBI Taxonomy" id="3880"/>
    <lineage>
        <taxon>Eukaryota</taxon>
        <taxon>Viridiplantae</taxon>
        <taxon>Streptophyta</taxon>
        <taxon>Embryophyta</taxon>
        <taxon>Tracheophyta</taxon>
        <taxon>Spermatophyta</taxon>
        <taxon>Magnoliopsida</taxon>
        <taxon>eudicotyledons</taxon>
        <taxon>Gunneridae</taxon>
        <taxon>Pentapetalae</taxon>
        <taxon>rosids</taxon>
        <taxon>fabids</taxon>
        <taxon>Fabales</taxon>
        <taxon>Fabaceae</taxon>
        <taxon>Papilionoideae</taxon>
        <taxon>50 kb inversion clade</taxon>
        <taxon>NPAAA clade</taxon>
        <taxon>Hologalegina</taxon>
        <taxon>IRL clade</taxon>
        <taxon>Trifolieae</taxon>
        <taxon>Medicago</taxon>
    </lineage>
</organism>
<sequence>MTLASSTLQIRRHEYSGDVNIVILVIFVGMCTLPFYAINMDVFQFIDTPVYAKVKAQGFKSERACLKRIVGINEYAEIGNNDGA</sequence>
<dbReference type="HOGENOM" id="CLU_2530922_0_0_1"/>